<dbReference type="Proteomes" id="UP001156870">
    <property type="component" value="Unassembled WGS sequence"/>
</dbReference>
<reference evidence="1 2" key="1">
    <citation type="journal article" date="2014" name="Int. J. Syst. Evol. Microbiol.">
        <title>Complete genome sequence of Corynebacterium casei LMG S-19264T (=DSM 44701T), isolated from a smear-ripened cheese.</title>
        <authorList>
            <consortium name="US DOE Joint Genome Institute (JGI-PGF)"/>
            <person name="Walter F."/>
            <person name="Albersmeier A."/>
            <person name="Kalinowski J."/>
            <person name="Ruckert C."/>
        </authorList>
    </citation>
    <scope>NUCLEOTIDE SEQUENCE [LARGE SCALE GENOMIC DNA]</scope>
    <source>
        <strain evidence="1 2">NBRC 110095</strain>
    </source>
</reference>
<comment type="caution">
    <text evidence="1">The sequence shown here is derived from an EMBL/GenBank/DDBJ whole genome shotgun (WGS) entry which is preliminary data.</text>
</comment>
<evidence type="ECO:0000313" key="1">
    <source>
        <dbReference type="EMBL" id="GLS24422.1"/>
    </source>
</evidence>
<organism evidence="1 2">
    <name type="scientific">Marinibactrum halimedae</name>
    <dbReference type="NCBI Taxonomy" id="1444977"/>
    <lineage>
        <taxon>Bacteria</taxon>
        <taxon>Pseudomonadati</taxon>
        <taxon>Pseudomonadota</taxon>
        <taxon>Gammaproteobacteria</taxon>
        <taxon>Cellvibrionales</taxon>
        <taxon>Cellvibrionaceae</taxon>
        <taxon>Marinibactrum</taxon>
    </lineage>
</organism>
<keyword evidence="2" id="KW-1185">Reference proteome</keyword>
<sequence length="252" mass="28373">MVLGDMFKPHVHHEWLVHSSAINIDASNASRAPSHLAGKATSIRNFIERLWKNTYFKRELAGLANQFSHSLHPMVIITSVNKEGCLLKFLTYYLKQLPDCLEALIEVSLSAGIERYTNVFLNVAADFLIEDSERLNEPFDELSEATLALLHKAYLAHRVVEELNDRCTLYFGEPISPVDTGKANIIMHSLIGEEFANELDKVVHFTLSEMREFERSLLANVHPITPSALANAVAAWPCLSQDCYMDIDFVGL</sequence>
<protein>
    <submittedName>
        <fullName evidence="1">Uncharacterized protein</fullName>
    </submittedName>
</protein>
<name>A0AA37T3A3_9GAMM</name>
<dbReference type="EMBL" id="BSPD01000003">
    <property type="protein sequence ID" value="GLS24422.1"/>
    <property type="molecule type" value="Genomic_DNA"/>
</dbReference>
<accession>A0AA37T3A3</accession>
<proteinExistence type="predicted"/>
<gene>
    <name evidence="1" type="ORF">GCM10007877_01330</name>
</gene>
<evidence type="ECO:0000313" key="2">
    <source>
        <dbReference type="Proteomes" id="UP001156870"/>
    </source>
</evidence>
<dbReference type="AlphaFoldDB" id="A0AA37T3A3"/>